<protein>
    <submittedName>
        <fullName evidence="1">Uncharacterized protein</fullName>
    </submittedName>
</protein>
<reference evidence="1" key="2">
    <citation type="journal article" date="2024" name="Plant">
        <title>Genomic evolution and insights into agronomic trait innovations of Sesamum species.</title>
        <authorList>
            <person name="Miao H."/>
            <person name="Wang L."/>
            <person name="Qu L."/>
            <person name="Liu H."/>
            <person name="Sun Y."/>
            <person name="Le M."/>
            <person name="Wang Q."/>
            <person name="Wei S."/>
            <person name="Zheng Y."/>
            <person name="Lin W."/>
            <person name="Duan Y."/>
            <person name="Cao H."/>
            <person name="Xiong S."/>
            <person name="Wang X."/>
            <person name="Wei L."/>
            <person name="Li C."/>
            <person name="Ma Q."/>
            <person name="Ju M."/>
            <person name="Zhao R."/>
            <person name="Li G."/>
            <person name="Mu C."/>
            <person name="Tian Q."/>
            <person name="Mei H."/>
            <person name="Zhang T."/>
            <person name="Gao T."/>
            <person name="Zhang H."/>
        </authorList>
    </citation>
    <scope>NUCLEOTIDE SEQUENCE</scope>
    <source>
        <strain evidence="1">G02</strain>
    </source>
</reference>
<evidence type="ECO:0000313" key="1">
    <source>
        <dbReference type="EMBL" id="KAL0344707.1"/>
    </source>
</evidence>
<gene>
    <name evidence="1" type="ORF">Sradi_4302000</name>
</gene>
<dbReference type="AlphaFoldDB" id="A0AAW2NML8"/>
<sequence>MMVWVEALIPFDKGELLSTILYVGLLEKTEYIENGALVRAHFPLCFARCLTPVRQTVISVQGFFQVIQKFEHLKMA</sequence>
<name>A0AAW2NML8_SESRA</name>
<organism evidence="1">
    <name type="scientific">Sesamum radiatum</name>
    <name type="common">Black benniseed</name>
    <dbReference type="NCBI Taxonomy" id="300843"/>
    <lineage>
        <taxon>Eukaryota</taxon>
        <taxon>Viridiplantae</taxon>
        <taxon>Streptophyta</taxon>
        <taxon>Embryophyta</taxon>
        <taxon>Tracheophyta</taxon>
        <taxon>Spermatophyta</taxon>
        <taxon>Magnoliopsida</taxon>
        <taxon>eudicotyledons</taxon>
        <taxon>Gunneridae</taxon>
        <taxon>Pentapetalae</taxon>
        <taxon>asterids</taxon>
        <taxon>lamiids</taxon>
        <taxon>Lamiales</taxon>
        <taxon>Pedaliaceae</taxon>
        <taxon>Sesamum</taxon>
    </lineage>
</organism>
<accession>A0AAW2NML8</accession>
<dbReference type="EMBL" id="JACGWJ010000019">
    <property type="protein sequence ID" value="KAL0344707.1"/>
    <property type="molecule type" value="Genomic_DNA"/>
</dbReference>
<comment type="caution">
    <text evidence="1">The sequence shown here is derived from an EMBL/GenBank/DDBJ whole genome shotgun (WGS) entry which is preliminary data.</text>
</comment>
<reference evidence="1" key="1">
    <citation type="submission" date="2020-06" db="EMBL/GenBank/DDBJ databases">
        <authorList>
            <person name="Li T."/>
            <person name="Hu X."/>
            <person name="Zhang T."/>
            <person name="Song X."/>
            <person name="Zhang H."/>
            <person name="Dai N."/>
            <person name="Sheng W."/>
            <person name="Hou X."/>
            <person name="Wei L."/>
        </authorList>
    </citation>
    <scope>NUCLEOTIDE SEQUENCE</scope>
    <source>
        <strain evidence="1">G02</strain>
        <tissue evidence="1">Leaf</tissue>
    </source>
</reference>
<proteinExistence type="predicted"/>